<dbReference type="InterPro" id="IPR056378">
    <property type="entry name" value="Let-756-like_FGF"/>
</dbReference>
<proteinExistence type="inferred from homology"/>
<dbReference type="SMART" id="SM00442">
    <property type="entry name" value="FGF"/>
    <property type="match status" value="1"/>
</dbReference>
<keyword evidence="3" id="KW-0812">Transmembrane</keyword>
<sequence length="272" mass="30404">MEKRTTPTAAFFSSDNIHATVLFRSPVRYKMDHIAACNYNNVHNLLASSSAGQEQYFLSLLEFQQDMYTMNLSTLLPILLTLGFCYSAILERNSNQKSQDNPVHPTVSWRKLSKTIQRQPQLKVNPLISSIASKGSSFEISVRLFGKSQVFLQITADGTVNGTVDCTSKYAELKMQSVGAGNQRIKAVNTNRYLAMDKKGNLYSTTTLNDETIFRQAMHSTAFHTFASAKFYRVGPYDTYVSIGRNGKARNGATTNLGQNKVKFVIFTADRC</sequence>
<dbReference type="PRINTS" id="PR00263">
    <property type="entry name" value="HBGFFGF"/>
</dbReference>
<dbReference type="InterPro" id="IPR008996">
    <property type="entry name" value="IL1/FGF"/>
</dbReference>
<dbReference type="CDD" id="cd00058">
    <property type="entry name" value="beta-trefoil_FGF"/>
    <property type="match status" value="1"/>
</dbReference>
<dbReference type="AlphaFoldDB" id="A0AAD9QP76"/>
<dbReference type="SUPFAM" id="SSF50353">
    <property type="entry name" value="Cytokine"/>
    <property type="match status" value="1"/>
</dbReference>
<reference evidence="4" key="2">
    <citation type="journal article" date="2023" name="Science">
        <title>Genomic signatures of disease resistance in endangered staghorn corals.</title>
        <authorList>
            <person name="Vollmer S.V."/>
            <person name="Selwyn J.D."/>
            <person name="Despard B.A."/>
            <person name="Roesel C.L."/>
        </authorList>
    </citation>
    <scope>NUCLEOTIDE SEQUENCE</scope>
    <source>
        <strain evidence="4">K2</strain>
    </source>
</reference>
<reference evidence="4" key="1">
    <citation type="journal article" date="2023" name="G3 (Bethesda)">
        <title>Whole genome assembly and annotation of the endangered Caribbean coral Acropora cervicornis.</title>
        <authorList>
            <person name="Selwyn J.D."/>
            <person name="Vollmer S.V."/>
        </authorList>
    </citation>
    <scope>NUCLEOTIDE SEQUENCE</scope>
    <source>
        <strain evidence="4">K2</strain>
    </source>
</reference>
<keyword evidence="5" id="KW-1185">Reference proteome</keyword>
<dbReference type="Proteomes" id="UP001249851">
    <property type="component" value="Unassembled WGS sequence"/>
</dbReference>
<keyword evidence="3" id="KW-1133">Transmembrane helix</keyword>
<organism evidence="4 5">
    <name type="scientific">Acropora cervicornis</name>
    <name type="common">Staghorn coral</name>
    <dbReference type="NCBI Taxonomy" id="6130"/>
    <lineage>
        <taxon>Eukaryota</taxon>
        <taxon>Metazoa</taxon>
        <taxon>Cnidaria</taxon>
        <taxon>Anthozoa</taxon>
        <taxon>Hexacorallia</taxon>
        <taxon>Scleractinia</taxon>
        <taxon>Astrocoeniina</taxon>
        <taxon>Acroporidae</taxon>
        <taxon>Acropora</taxon>
    </lineage>
</organism>
<evidence type="ECO:0000256" key="1">
    <source>
        <dbReference type="ARBA" id="ARBA00007936"/>
    </source>
</evidence>
<accession>A0AAD9QP76</accession>
<comment type="similarity">
    <text evidence="1 2">Belongs to the heparin-binding growth factors family.</text>
</comment>
<dbReference type="Gene3D" id="2.80.10.50">
    <property type="match status" value="1"/>
</dbReference>
<evidence type="ECO:0000313" key="5">
    <source>
        <dbReference type="Proteomes" id="UP001249851"/>
    </source>
</evidence>
<evidence type="ECO:0000256" key="2">
    <source>
        <dbReference type="RuleBase" id="RU049442"/>
    </source>
</evidence>
<dbReference type="EMBL" id="JARQWQ010000021">
    <property type="protein sequence ID" value="KAK2564959.1"/>
    <property type="molecule type" value="Genomic_DNA"/>
</dbReference>
<evidence type="ECO:0000256" key="3">
    <source>
        <dbReference type="SAM" id="Phobius"/>
    </source>
</evidence>
<name>A0AAD9QP76_ACRCE</name>
<protein>
    <recommendedName>
        <fullName evidence="2">Fibroblast growth factor</fullName>
        <shortName evidence="2">FGF</shortName>
    </recommendedName>
</protein>
<comment type="caution">
    <text evidence="4">The sequence shown here is derived from an EMBL/GenBank/DDBJ whole genome shotgun (WGS) entry which is preliminary data.</text>
</comment>
<gene>
    <name evidence="4" type="ORF">P5673_011669</name>
</gene>
<dbReference type="PANTHER" id="PTHR11486">
    <property type="entry name" value="FIBROBLAST GROWTH FACTOR"/>
    <property type="match status" value="1"/>
</dbReference>
<evidence type="ECO:0000313" key="4">
    <source>
        <dbReference type="EMBL" id="KAK2564959.1"/>
    </source>
</evidence>
<dbReference type="GO" id="GO:0008083">
    <property type="term" value="F:growth factor activity"/>
    <property type="evidence" value="ECO:0007669"/>
    <property type="project" value="InterPro"/>
</dbReference>
<dbReference type="Pfam" id="PF00167">
    <property type="entry name" value="FGF"/>
    <property type="match status" value="1"/>
</dbReference>
<keyword evidence="3" id="KW-0472">Membrane</keyword>
<dbReference type="PRINTS" id="PR00262">
    <property type="entry name" value="IL1HBGF"/>
</dbReference>
<feature type="transmembrane region" description="Helical" evidence="3">
    <location>
        <begin position="68"/>
        <end position="89"/>
    </location>
</feature>
<dbReference type="InterPro" id="IPR002209">
    <property type="entry name" value="Fibroblast_GF_fam"/>
</dbReference>